<name>A0A9X5CIZ7_9ACTN</name>
<evidence type="ECO:0000259" key="4">
    <source>
        <dbReference type="Pfam" id="PF01420"/>
    </source>
</evidence>
<evidence type="ECO:0000256" key="2">
    <source>
        <dbReference type="ARBA" id="ARBA00022747"/>
    </source>
</evidence>
<dbReference type="EMBL" id="JAAGNA010000436">
    <property type="protein sequence ID" value="NEC49349.1"/>
    <property type="molecule type" value="Genomic_DNA"/>
</dbReference>
<proteinExistence type="inferred from homology"/>
<keyword evidence="2" id="KW-0680">Restriction system</keyword>
<gene>
    <name evidence="5" type="ORF">G3I18_12310</name>
</gene>
<keyword evidence="6" id="KW-1185">Reference proteome</keyword>
<dbReference type="Gene3D" id="3.90.220.20">
    <property type="entry name" value="DNA methylase specificity domains"/>
    <property type="match status" value="2"/>
</dbReference>
<keyword evidence="3" id="KW-0238">DNA-binding</keyword>
<evidence type="ECO:0000313" key="6">
    <source>
        <dbReference type="Proteomes" id="UP000471745"/>
    </source>
</evidence>
<dbReference type="InterPro" id="IPR044946">
    <property type="entry name" value="Restrct_endonuc_typeI_TRD_sf"/>
</dbReference>
<comment type="caution">
    <text evidence="5">The sequence shown here is derived from an EMBL/GenBank/DDBJ whole genome shotgun (WGS) entry which is preliminary data.</text>
</comment>
<dbReference type="PANTHER" id="PTHR30408:SF12">
    <property type="entry name" value="TYPE I RESTRICTION ENZYME MJAVIII SPECIFICITY SUBUNIT"/>
    <property type="match status" value="1"/>
</dbReference>
<reference evidence="5 6" key="1">
    <citation type="submission" date="2020-01" db="EMBL/GenBank/DDBJ databases">
        <title>Insect and environment-associated Actinomycetes.</title>
        <authorList>
            <person name="Currrie C."/>
            <person name="Chevrette M."/>
            <person name="Carlson C."/>
            <person name="Stubbendieck R."/>
            <person name="Wendt-Pienkowski E."/>
        </authorList>
    </citation>
    <scope>NUCLEOTIDE SEQUENCE [LARGE SCALE GENOMIC DNA]</scope>
    <source>
        <strain evidence="5 6">SID8189</strain>
    </source>
</reference>
<feature type="domain" description="Type I restriction modification DNA specificity" evidence="4">
    <location>
        <begin position="56"/>
        <end position="151"/>
    </location>
</feature>
<accession>A0A9X5CIZ7</accession>
<protein>
    <recommendedName>
        <fullName evidence="4">Type I restriction modification DNA specificity domain-containing protein</fullName>
    </recommendedName>
</protein>
<dbReference type="GO" id="GO:0003677">
    <property type="term" value="F:DNA binding"/>
    <property type="evidence" value="ECO:0007669"/>
    <property type="project" value="UniProtKB-KW"/>
</dbReference>
<dbReference type="InterPro" id="IPR052021">
    <property type="entry name" value="Type-I_RS_S_subunit"/>
</dbReference>
<dbReference type="Proteomes" id="UP000471745">
    <property type="component" value="Unassembled WGS sequence"/>
</dbReference>
<dbReference type="Pfam" id="PF01420">
    <property type="entry name" value="Methylase_S"/>
    <property type="match status" value="2"/>
</dbReference>
<dbReference type="RefSeq" id="WP_163088539.1">
    <property type="nucleotide sequence ID" value="NZ_JAAGNA010000436.1"/>
</dbReference>
<dbReference type="AlphaFoldDB" id="A0A9X5CIZ7"/>
<comment type="similarity">
    <text evidence="1">Belongs to the type-I restriction system S methylase family.</text>
</comment>
<organism evidence="5 6">
    <name type="scientific">Actinospica acidiphila</name>
    <dbReference type="NCBI Taxonomy" id="304899"/>
    <lineage>
        <taxon>Bacteria</taxon>
        <taxon>Bacillati</taxon>
        <taxon>Actinomycetota</taxon>
        <taxon>Actinomycetes</taxon>
        <taxon>Catenulisporales</taxon>
        <taxon>Actinospicaceae</taxon>
        <taxon>Actinospica</taxon>
    </lineage>
</organism>
<sequence length="411" mass="45272">MTIPLKYVARISAGQSPPSTEVTDLADGLAFLQGNAEFQAIHPAPRLECDSAPKQAQKGDVLVSVRAPVGALNIADRRYGIGRGLCGIRAHQCDERFLWWWLHSQRPRLDSVSTGTTYKAVTAEDLGRLPFPSLSVDCQHRIADFLDAETARIDELRSLTQRQAVLTAERFIEQMRRLTTGGGGHGFETEVPWMPHVHKEWNLSRVSYEFTTSSGTTPTSSRADYFDGPHPWINSSDIRDAPIRYISKHVSDAALTDFSVLKLSRAGSLVVALYGQGATKGRVGILQMDACMNQACCSLTSLGRVSEEFAFYWFRAHKEGIVTQAVGAGQPNLSQELIRRLRIPVPAADTQKKIVAELSEAEEHLRAHNSLLQRRHALLVERRQALITAAVTSQFDVTTASGRNVTEGVSA</sequence>
<dbReference type="SUPFAM" id="SSF116734">
    <property type="entry name" value="DNA methylase specificity domain"/>
    <property type="match status" value="2"/>
</dbReference>
<evidence type="ECO:0000313" key="5">
    <source>
        <dbReference type="EMBL" id="NEC49349.1"/>
    </source>
</evidence>
<feature type="domain" description="Type I restriction modification DNA specificity" evidence="4">
    <location>
        <begin position="204"/>
        <end position="363"/>
    </location>
</feature>
<dbReference type="InterPro" id="IPR000055">
    <property type="entry name" value="Restrct_endonuc_typeI_TRD"/>
</dbReference>
<dbReference type="PANTHER" id="PTHR30408">
    <property type="entry name" value="TYPE-1 RESTRICTION ENZYME ECOKI SPECIFICITY PROTEIN"/>
    <property type="match status" value="1"/>
</dbReference>
<dbReference type="GO" id="GO:0009307">
    <property type="term" value="P:DNA restriction-modification system"/>
    <property type="evidence" value="ECO:0007669"/>
    <property type="project" value="UniProtKB-KW"/>
</dbReference>
<evidence type="ECO:0000256" key="1">
    <source>
        <dbReference type="ARBA" id="ARBA00010923"/>
    </source>
</evidence>
<evidence type="ECO:0000256" key="3">
    <source>
        <dbReference type="ARBA" id="ARBA00023125"/>
    </source>
</evidence>